<feature type="repeat" description="WD" evidence="4">
    <location>
        <begin position="150"/>
        <end position="190"/>
    </location>
</feature>
<dbReference type="STRING" id="1432141.A0A015LAS7"/>
<protein>
    <submittedName>
        <fullName evidence="6">Mak11p</fullName>
    </submittedName>
</protein>
<organism evidence="6 7">
    <name type="scientific">Rhizophagus irregularis (strain DAOM 197198w)</name>
    <name type="common">Glomus intraradices</name>
    <dbReference type="NCBI Taxonomy" id="1432141"/>
    <lineage>
        <taxon>Eukaryota</taxon>
        <taxon>Fungi</taxon>
        <taxon>Fungi incertae sedis</taxon>
        <taxon>Mucoromycota</taxon>
        <taxon>Glomeromycotina</taxon>
        <taxon>Glomeromycetes</taxon>
        <taxon>Glomerales</taxon>
        <taxon>Glomeraceae</taxon>
        <taxon>Rhizophagus</taxon>
    </lineage>
</organism>
<dbReference type="PROSITE" id="PS00678">
    <property type="entry name" value="WD_REPEATS_1"/>
    <property type="match status" value="1"/>
</dbReference>
<proteinExistence type="predicted"/>
<dbReference type="SUPFAM" id="SSF50978">
    <property type="entry name" value="WD40 repeat-like"/>
    <property type="match status" value="1"/>
</dbReference>
<dbReference type="InterPro" id="IPR015943">
    <property type="entry name" value="WD40/YVTN_repeat-like_dom_sf"/>
</dbReference>
<dbReference type="PANTHER" id="PTHR44675:SF1">
    <property type="entry name" value="P21-ACTIVATED PROTEIN KINASE-INTERACTING PROTEIN 1"/>
    <property type="match status" value="1"/>
</dbReference>
<evidence type="ECO:0000256" key="1">
    <source>
        <dbReference type="ARBA" id="ARBA00022517"/>
    </source>
</evidence>
<keyword evidence="1" id="KW-0690">Ribosome biogenesis</keyword>
<dbReference type="EMBL" id="JEMT01029519">
    <property type="protein sequence ID" value="EXX51928.1"/>
    <property type="molecule type" value="Genomic_DNA"/>
</dbReference>
<evidence type="ECO:0000256" key="4">
    <source>
        <dbReference type="PROSITE-ProRule" id="PRU00221"/>
    </source>
</evidence>
<gene>
    <name evidence="6" type="ORF">RirG_257350</name>
</gene>
<keyword evidence="2 4" id="KW-0853">WD repeat</keyword>
<keyword evidence="3" id="KW-0677">Repeat</keyword>
<evidence type="ECO:0000313" key="7">
    <source>
        <dbReference type="Proteomes" id="UP000022910"/>
    </source>
</evidence>
<dbReference type="PRINTS" id="PR00320">
    <property type="entry name" value="GPROTEINBRPT"/>
</dbReference>
<dbReference type="AlphaFoldDB" id="A0A015LAS7"/>
<dbReference type="PANTHER" id="PTHR44675">
    <property type="entry name" value="PAK1 INTERACTING PROTEIN 1"/>
    <property type="match status" value="1"/>
</dbReference>
<dbReference type="CDD" id="cd00200">
    <property type="entry name" value="WD40"/>
    <property type="match status" value="1"/>
</dbReference>
<feature type="repeat" description="WD" evidence="4">
    <location>
        <begin position="191"/>
        <end position="232"/>
    </location>
</feature>
<sequence length="412" mass="46375">MPKSKKTRLSNSITKQENKLKKKEKIDQKAISNQPTTKSDFKLNNKLQIKEQTNELISLDTEDKIIVKDFLIIAGSYERILYGIDAHWIKSGESSDDDDFSLKLDPIFVFSAHTGCIKTVSVGGKFLASGSTDEVIKLYNLRKRKELGSLLQHEGSITTIQFFNKTHMFSGSEDGTICIWRTKDWECLKTLKGHKGRVNSLAVHPSGKIALSVSNDKTVRLWNLLAGQKASVNKLGREGEIILWNSSGEQYAILMAREIEIYSTSDAQILQRFQSGNSRFLCMQYYEHEHLGDLLIVGSEDKAIRVYEVKSGNCLITLLGHKNRIKDISIIQSIPPNNSAPFTLLSSISSDGVINVWNLNKVLPHNYKEGNNPIFNLPLATYDTKSRLTCVVLSQKFDAQDLEERASQQDFA</sequence>
<evidence type="ECO:0000256" key="2">
    <source>
        <dbReference type="ARBA" id="ARBA00022574"/>
    </source>
</evidence>
<dbReference type="Proteomes" id="UP000022910">
    <property type="component" value="Unassembled WGS sequence"/>
</dbReference>
<dbReference type="SMR" id="A0A015LAS7"/>
<name>A0A015LAS7_RHIIW</name>
<dbReference type="InterPro" id="IPR020472">
    <property type="entry name" value="WD40_PAC1"/>
</dbReference>
<dbReference type="PROSITE" id="PS50294">
    <property type="entry name" value="WD_REPEATS_REGION"/>
    <property type="match status" value="1"/>
</dbReference>
<dbReference type="SMART" id="SM00320">
    <property type="entry name" value="WD40"/>
    <property type="match status" value="5"/>
</dbReference>
<dbReference type="InterPro" id="IPR019775">
    <property type="entry name" value="WD40_repeat_CS"/>
</dbReference>
<dbReference type="Pfam" id="PF00400">
    <property type="entry name" value="WD40"/>
    <property type="match status" value="4"/>
</dbReference>
<dbReference type="Gene3D" id="2.130.10.10">
    <property type="entry name" value="YVTN repeat-like/Quinoprotein amine dehydrogenase"/>
    <property type="match status" value="2"/>
</dbReference>
<dbReference type="HOGENOM" id="CLU_031466_0_0_1"/>
<evidence type="ECO:0000313" key="6">
    <source>
        <dbReference type="EMBL" id="EXX51928.1"/>
    </source>
</evidence>
<evidence type="ECO:0000256" key="5">
    <source>
        <dbReference type="SAM" id="MobiDB-lite"/>
    </source>
</evidence>
<dbReference type="InterPro" id="IPR051959">
    <property type="entry name" value="PAK1-Kinase_Regulator"/>
</dbReference>
<feature type="region of interest" description="Disordered" evidence="5">
    <location>
        <begin position="1"/>
        <end position="33"/>
    </location>
</feature>
<accession>A0A015LAS7</accession>
<dbReference type="OMA" id="IIIWRTK"/>
<reference evidence="6 7" key="1">
    <citation type="submission" date="2014-02" db="EMBL/GenBank/DDBJ databases">
        <title>Single nucleus genome sequencing reveals high similarity among nuclei of an endomycorrhizal fungus.</title>
        <authorList>
            <person name="Lin K."/>
            <person name="Geurts R."/>
            <person name="Zhang Z."/>
            <person name="Limpens E."/>
            <person name="Saunders D.G."/>
            <person name="Mu D."/>
            <person name="Pang E."/>
            <person name="Cao H."/>
            <person name="Cha H."/>
            <person name="Lin T."/>
            <person name="Zhou Q."/>
            <person name="Shang Y."/>
            <person name="Li Y."/>
            <person name="Ivanov S."/>
            <person name="Sharma T."/>
            <person name="Velzen R.V."/>
            <person name="Ruijter N.D."/>
            <person name="Aanen D.K."/>
            <person name="Win J."/>
            <person name="Kamoun S."/>
            <person name="Bisseling T."/>
            <person name="Huang S."/>
        </authorList>
    </citation>
    <scope>NUCLEOTIDE SEQUENCE [LARGE SCALE GENOMIC DNA]</scope>
    <source>
        <strain evidence="7">DAOM197198w</strain>
    </source>
</reference>
<comment type="caution">
    <text evidence="6">The sequence shown here is derived from an EMBL/GenBank/DDBJ whole genome shotgun (WGS) entry which is preliminary data.</text>
</comment>
<dbReference type="InterPro" id="IPR001680">
    <property type="entry name" value="WD40_rpt"/>
</dbReference>
<feature type="compositionally biased region" description="Basic and acidic residues" evidence="5">
    <location>
        <begin position="16"/>
        <end position="28"/>
    </location>
</feature>
<dbReference type="InterPro" id="IPR036322">
    <property type="entry name" value="WD40_repeat_dom_sf"/>
</dbReference>
<dbReference type="PROSITE" id="PS50082">
    <property type="entry name" value="WD_REPEATS_2"/>
    <property type="match status" value="3"/>
</dbReference>
<evidence type="ECO:0000256" key="3">
    <source>
        <dbReference type="ARBA" id="ARBA00022737"/>
    </source>
</evidence>
<dbReference type="GO" id="GO:0042254">
    <property type="term" value="P:ribosome biogenesis"/>
    <property type="evidence" value="ECO:0007669"/>
    <property type="project" value="UniProtKB-KW"/>
</dbReference>
<dbReference type="OrthoDB" id="308449at2759"/>
<feature type="repeat" description="WD" evidence="4">
    <location>
        <begin position="110"/>
        <end position="149"/>
    </location>
</feature>
<keyword evidence="7" id="KW-1185">Reference proteome</keyword>